<feature type="chain" id="PRO_5006874897" description="PiggyBac transposable element-derived protein domain-containing protein" evidence="2">
    <location>
        <begin position="19"/>
        <end position="443"/>
    </location>
</feature>
<name>A0A0V1B1P7_TRISP</name>
<evidence type="ECO:0000256" key="1">
    <source>
        <dbReference type="SAM" id="MobiDB-lite"/>
    </source>
</evidence>
<dbReference type="OrthoDB" id="5919926at2759"/>
<keyword evidence="2" id="KW-0732">Signal</keyword>
<dbReference type="Pfam" id="PF13843">
    <property type="entry name" value="DDE_Tnp_1_7"/>
    <property type="match status" value="1"/>
</dbReference>
<organism evidence="4 5">
    <name type="scientific">Trichinella spiralis</name>
    <name type="common">Trichina worm</name>
    <dbReference type="NCBI Taxonomy" id="6334"/>
    <lineage>
        <taxon>Eukaryota</taxon>
        <taxon>Metazoa</taxon>
        <taxon>Ecdysozoa</taxon>
        <taxon>Nematoda</taxon>
        <taxon>Enoplea</taxon>
        <taxon>Dorylaimia</taxon>
        <taxon>Trichinellida</taxon>
        <taxon>Trichinellidae</taxon>
        <taxon>Trichinella</taxon>
    </lineage>
</organism>
<feature type="signal peptide" evidence="2">
    <location>
        <begin position="1"/>
        <end position="18"/>
    </location>
</feature>
<dbReference type="AlphaFoldDB" id="A0A0V1B1P7"/>
<dbReference type="InParanoid" id="A0A0V1B1P7"/>
<dbReference type="InterPro" id="IPR029526">
    <property type="entry name" value="PGBD"/>
</dbReference>
<feature type="domain" description="PiggyBac transposable element-derived protein" evidence="3">
    <location>
        <begin position="23"/>
        <end position="163"/>
    </location>
</feature>
<accession>A0A0V1B1P7</accession>
<keyword evidence="5" id="KW-1185">Reference proteome</keyword>
<comment type="caution">
    <text evidence="4">The sequence shown here is derived from an EMBL/GenBank/DDBJ whole genome shotgun (WGS) entry which is preliminary data.</text>
</comment>
<sequence length="443" mass="51170">MSFVHCILVVFFFAVGEAQINWICDAEYGYALKGLLYIGRSSEEPQIGLASTNVGQLAQPFVNSNRNVFMDRYFTSYSTVKHLFEQDLTVIGTVFAHRRDVLACLRKAARRDLYSTLAVYEHSKKVCINNAFLLMRHQQSYQKTKKRFMRELSAGQTTHRNEISVMKRQNPSKHREQGRRRKVKNQRETAAIHIEMLGGTTLHGRDAAVMLPEAQEALFLSDTKQKFGVFHKLVRVEEVSTMGIFTIMQVVVQNTDCQVSHDIFSYNDVLKKCRAESEKQKCRIEYKYHDPLTATALCVKKVEESIIIPQRDQRANRRRTIYIDSIDDVEEQVVPQHSQMLGGTTEYTDSDADIKEQVKQAIFETDRKKTNGTYLWLEKIVIGFNMGISSRFQVLLKQTVCPIKVKRYNSYKKVYENCKGYGDLKNCTVEYKYFDPTISTVEC</sequence>
<proteinExistence type="predicted"/>
<dbReference type="EMBL" id="JYDH01000129">
    <property type="protein sequence ID" value="KRY30914.1"/>
    <property type="molecule type" value="Genomic_DNA"/>
</dbReference>
<evidence type="ECO:0000259" key="3">
    <source>
        <dbReference type="Pfam" id="PF13843"/>
    </source>
</evidence>
<reference evidence="4 5" key="1">
    <citation type="submission" date="2015-01" db="EMBL/GenBank/DDBJ databases">
        <title>Evolution of Trichinella species and genotypes.</title>
        <authorList>
            <person name="Korhonen P.K."/>
            <person name="Edoardo P."/>
            <person name="Giuseppe L.R."/>
            <person name="Gasser R.B."/>
        </authorList>
    </citation>
    <scope>NUCLEOTIDE SEQUENCE [LARGE SCALE GENOMIC DNA]</scope>
    <source>
        <strain evidence="4">ISS3</strain>
    </source>
</reference>
<gene>
    <name evidence="4" type="ORF">T01_8160</name>
</gene>
<evidence type="ECO:0000313" key="5">
    <source>
        <dbReference type="Proteomes" id="UP000054776"/>
    </source>
</evidence>
<evidence type="ECO:0000313" key="4">
    <source>
        <dbReference type="EMBL" id="KRY30914.1"/>
    </source>
</evidence>
<dbReference type="Proteomes" id="UP000054776">
    <property type="component" value="Unassembled WGS sequence"/>
</dbReference>
<feature type="region of interest" description="Disordered" evidence="1">
    <location>
        <begin position="159"/>
        <end position="186"/>
    </location>
</feature>
<protein>
    <recommendedName>
        <fullName evidence="3">PiggyBac transposable element-derived protein domain-containing protein</fullName>
    </recommendedName>
</protein>
<feature type="compositionally biased region" description="Basic residues" evidence="1">
    <location>
        <begin position="170"/>
        <end position="184"/>
    </location>
</feature>
<evidence type="ECO:0000256" key="2">
    <source>
        <dbReference type="SAM" id="SignalP"/>
    </source>
</evidence>